<dbReference type="PANTHER" id="PTHR43649:SF29">
    <property type="entry name" value="OSMOPROTECTIVE COMPOUNDS-BINDING PROTEIN GGTB"/>
    <property type="match status" value="1"/>
</dbReference>
<sequence length="410" mass="44390">MRRRDALLTLALCTLTGCGAGRDGLRVVGVWNGWELARFRDVLTAFSRRGRWKVSLLSAGNDLDALLGNQVARTAAPDVALVPKPQLVAAARRQLVPSRPEPGAPPAPAGWTRLLTFDGRVYGSWFKVAHKSLVWYRPDMLREVPSDWDEWLALCGELAAAGRPPLAIGAADGWVLTDWFENALLSIDPGTYRRLATGAALWRHPSVEAALRRIGTMWSIPGVFAGGPRRALLTQYDGALIDVFEHGSAPMVCGADFYYPIIRQNGSAPARWFRFPNRQGEHRPLLAGGDAAVLLRPDGEAGRALVDWLATPEAARPWAATGGLLSLDPRVKDYPADQGLLAAELRNETADGVTFDLSDQLGGRLAGNDGRGTWRIFQEFFAAVAERPSALDAAVSRAVARLDGTSRGTA</sequence>
<dbReference type="Proteomes" id="UP001500503">
    <property type="component" value="Unassembled WGS sequence"/>
</dbReference>
<keyword evidence="2" id="KW-0813">Transport</keyword>
<dbReference type="PANTHER" id="PTHR43649">
    <property type="entry name" value="ARABINOSE-BINDING PROTEIN-RELATED"/>
    <property type="match status" value="1"/>
</dbReference>
<dbReference type="InterPro" id="IPR050490">
    <property type="entry name" value="Bact_solute-bd_prot1"/>
</dbReference>
<accession>A0ABP8PKF0</accession>
<dbReference type="SUPFAM" id="SSF53850">
    <property type="entry name" value="Periplasmic binding protein-like II"/>
    <property type="match status" value="1"/>
</dbReference>
<gene>
    <name evidence="3" type="ORF">GCM10023191_018430</name>
</gene>
<evidence type="ECO:0000313" key="4">
    <source>
        <dbReference type="Proteomes" id="UP001500503"/>
    </source>
</evidence>
<keyword evidence="4" id="KW-1185">Reference proteome</keyword>
<dbReference type="PROSITE" id="PS51257">
    <property type="entry name" value="PROKAR_LIPOPROTEIN"/>
    <property type="match status" value="1"/>
</dbReference>
<dbReference type="Gene3D" id="3.40.190.10">
    <property type="entry name" value="Periplasmic binding protein-like II"/>
    <property type="match status" value="1"/>
</dbReference>
<organism evidence="3 4">
    <name type="scientific">Actinoallomurus oryzae</name>
    <dbReference type="NCBI Taxonomy" id="502180"/>
    <lineage>
        <taxon>Bacteria</taxon>
        <taxon>Bacillati</taxon>
        <taxon>Actinomycetota</taxon>
        <taxon>Actinomycetes</taxon>
        <taxon>Streptosporangiales</taxon>
        <taxon>Thermomonosporaceae</taxon>
        <taxon>Actinoallomurus</taxon>
    </lineage>
</organism>
<evidence type="ECO:0000256" key="1">
    <source>
        <dbReference type="ARBA" id="ARBA00008520"/>
    </source>
</evidence>
<proteinExistence type="inferred from homology"/>
<name>A0ABP8PKF0_9ACTN</name>
<comment type="caution">
    <text evidence="3">The sequence shown here is derived from an EMBL/GenBank/DDBJ whole genome shotgun (WGS) entry which is preliminary data.</text>
</comment>
<protein>
    <submittedName>
        <fullName evidence="3">ABC transporter substrate-binding protein</fullName>
    </submittedName>
</protein>
<reference evidence="4" key="1">
    <citation type="journal article" date="2019" name="Int. J. Syst. Evol. Microbiol.">
        <title>The Global Catalogue of Microorganisms (GCM) 10K type strain sequencing project: providing services to taxonomists for standard genome sequencing and annotation.</title>
        <authorList>
            <consortium name="The Broad Institute Genomics Platform"/>
            <consortium name="The Broad Institute Genome Sequencing Center for Infectious Disease"/>
            <person name="Wu L."/>
            <person name="Ma J."/>
        </authorList>
    </citation>
    <scope>NUCLEOTIDE SEQUENCE [LARGE SCALE GENOMIC DNA]</scope>
    <source>
        <strain evidence="4">JCM 17933</strain>
    </source>
</reference>
<dbReference type="EMBL" id="BAABHF010000015">
    <property type="protein sequence ID" value="GAA4488709.1"/>
    <property type="molecule type" value="Genomic_DNA"/>
</dbReference>
<dbReference type="InterPro" id="IPR006059">
    <property type="entry name" value="SBP"/>
</dbReference>
<evidence type="ECO:0000256" key="2">
    <source>
        <dbReference type="ARBA" id="ARBA00022448"/>
    </source>
</evidence>
<comment type="similarity">
    <text evidence="1">Belongs to the bacterial solute-binding protein 1 family.</text>
</comment>
<dbReference type="RefSeq" id="WP_345460054.1">
    <property type="nucleotide sequence ID" value="NZ_BAABHF010000015.1"/>
</dbReference>
<evidence type="ECO:0000313" key="3">
    <source>
        <dbReference type="EMBL" id="GAA4488709.1"/>
    </source>
</evidence>
<dbReference type="Pfam" id="PF01547">
    <property type="entry name" value="SBP_bac_1"/>
    <property type="match status" value="1"/>
</dbReference>